<dbReference type="EMBL" id="JBHUGD010000003">
    <property type="protein sequence ID" value="MFD1947690.1"/>
    <property type="molecule type" value="Genomic_DNA"/>
</dbReference>
<reference evidence="2" key="1">
    <citation type="journal article" date="2019" name="Int. J. Syst. Evol. Microbiol.">
        <title>The Global Catalogue of Microorganisms (GCM) 10K type strain sequencing project: providing services to taxonomists for standard genome sequencing and annotation.</title>
        <authorList>
            <consortium name="The Broad Institute Genomics Platform"/>
            <consortium name="The Broad Institute Genome Sequencing Center for Infectious Disease"/>
            <person name="Wu L."/>
            <person name="Ma J."/>
        </authorList>
    </citation>
    <scope>NUCLEOTIDE SEQUENCE [LARGE SCALE GENOMIC DNA]</scope>
    <source>
        <strain evidence="2">CGMCC 1.12477</strain>
    </source>
</reference>
<sequence>MTLQPRAVVVHRTSELDALVARHGTTGQAAFFLESRGRDLAGVAASHAALERALASVAADIPAEWRRVRVEREDLPRFAFEPGDVVVAVGQDGLVANVAKYLSGQPVIGVDPAPGEHPGVLVRHRAEAVGALLSRHPGLPTDSLAMVTAWSDDGQRLTGLNEVFVGHASHQSARYTLAGGDGWRERQSSSGLLVGTGTGATGWCLSVARERRAPARLPERSSRDLAWFVREAWRSPSTGADHTGGELAPGDLLGVRAESDLVVFADGMEGDALHLTWGQELTVGVADGALHLVT</sequence>
<dbReference type="SUPFAM" id="SSF111331">
    <property type="entry name" value="NAD kinase/diacylglycerol kinase-like"/>
    <property type="match status" value="1"/>
</dbReference>
<dbReference type="InterPro" id="IPR017437">
    <property type="entry name" value="ATP-NAD_kinase_PpnK-typ_C"/>
</dbReference>
<evidence type="ECO:0000313" key="1">
    <source>
        <dbReference type="EMBL" id="MFD1947690.1"/>
    </source>
</evidence>
<gene>
    <name evidence="1" type="ORF">ACFSDE_12890</name>
</gene>
<dbReference type="InterPro" id="IPR016064">
    <property type="entry name" value="NAD/diacylglycerol_kinase_sf"/>
</dbReference>
<dbReference type="PANTHER" id="PTHR13158:SF5">
    <property type="entry name" value="NAD KINASE 2, MITOCHONDRIAL"/>
    <property type="match status" value="1"/>
</dbReference>
<name>A0ABW4TMC8_9ACTN</name>
<dbReference type="RefSeq" id="WP_343919006.1">
    <property type="nucleotide sequence ID" value="NZ_BAAAJT010000002.1"/>
</dbReference>
<keyword evidence="2" id="KW-1185">Reference proteome</keyword>
<evidence type="ECO:0008006" key="3">
    <source>
        <dbReference type="Google" id="ProtNLM"/>
    </source>
</evidence>
<dbReference type="Gene3D" id="2.60.200.30">
    <property type="entry name" value="Probable inorganic polyphosphate/atp-NAD kinase, domain 2"/>
    <property type="match status" value="1"/>
</dbReference>
<evidence type="ECO:0000313" key="2">
    <source>
        <dbReference type="Proteomes" id="UP001597351"/>
    </source>
</evidence>
<accession>A0ABW4TMC8</accession>
<proteinExistence type="predicted"/>
<dbReference type="Proteomes" id="UP001597351">
    <property type="component" value="Unassembled WGS sequence"/>
</dbReference>
<dbReference type="PANTHER" id="PTHR13158">
    <property type="match status" value="1"/>
</dbReference>
<comment type="caution">
    <text evidence="1">The sequence shown here is derived from an EMBL/GenBank/DDBJ whole genome shotgun (WGS) entry which is preliminary data.</text>
</comment>
<organism evidence="1 2">
    <name type="scientific">Nocardioides aestuarii</name>
    <dbReference type="NCBI Taxonomy" id="252231"/>
    <lineage>
        <taxon>Bacteria</taxon>
        <taxon>Bacillati</taxon>
        <taxon>Actinomycetota</taxon>
        <taxon>Actinomycetes</taxon>
        <taxon>Propionibacteriales</taxon>
        <taxon>Nocardioidaceae</taxon>
        <taxon>Nocardioides</taxon>
    </lineage>
</organism>
<protein>
    <recommendedName>
        <fullName evidence="3">Inorganic polyphosphate kinase</fullName>
    </recommendedName>
</protein>